<evidence type="ECO:0000313" key="2">
    <source>
        <dbReference type="EMBL" id="MBE1460689.1"/>
    </source>
</evidence>
<dbReference type="RefSeq" id="WP_191267832.1">
    <property type="nucleotide sequence ID" value="NZ_BMXJ01000001.1"/>
</dbReference>
<protein>
    <submittedName>
        <fullName evidence="2">Uncharacterized protein</fullName>
    </submittedName>
</protein>
<sequence>MSEDRTKVTLDYLRTLRTGEVEPLREKVSAMKTRASQHYEGDGTASGVNVPFGNSDLMSAAGEVSKEVATVLTQFTTMITDLEERLVGMSVGIRDSEMHFDELESDAELDAARVNQIVSGGAPLSSGGFNGTGDPTEETSESS</sequence>
<proteinExistence type="predicted"/>
<accession>A0ABR9HNT9</accession>
<feature type="region of interest" description="Disordered" evidence="1">
    <location>
        <begin position="119"/>
        <end position="143"/>
    </location>
</feature>
<dbReference type="EMBL" id="JADBDY010000001">
    <property type="protein sequence ID" value="MBE1460689.1"/>
    <property type="molecule type" value="Genomic_DNA"/>
</dbReference>
<evidence type="ECO:0000313" key="3">
    <source>
        <dbReference type="Proteomes" id="UP000598217"/>
    </source>
</evidence>
<name>A0ABR9HNT9_9ACTN</name>
<comment type="caution">
    <text evidence="2">The sequence shown here is derived from an EMBL/GenBank/DDBJ whole genome shotgun (WGS) entry which is preliminary data.</text>
</comment>
<reference evidence="2 3" key="1">
    <citation type="submission" date="2020-10" db="EMBL/GenBank/DDBJ databases">
        <title>Sequencing the genomes of 1000 actinobacteria strains.</title>
        <authorList>
            <person name="Klenk H.-P."/>
        </authorList>
    </citation>
    <scope>NUCLEOTIDE SEQUENCE [LARGE SCALE GENOMIC DNA]</scope>
    <source>
        <strain evidence="2 3">DSM 45157</strain>
    </source>
</reference>
<keyword evidence="3" id="KW-1185">Reference proteome</keyword>
<gene>
    <name evidence="2" type="ORF">H4W79_004903</name>
</gene>
<organism evidence="2 3">
    <name type="scientific">Nocardiopsis terrae</name>
    <dbReference type="NCBI Taxonomy" id="372655"/>
    <lineage>
        <taxon>Bacteria</taxon>
        <taxon>Bacillati</taxon>
        <taxon>Actinomycetota</taxon>
        <taxon>Actinomycetes</taxon>
        <taxon>Streptosporangiales</taxon>
        <taxon>Nocardiopsidaceae</taxon>
        <taxon>Nocardiopsis</taxon>
    </lineage>
</organism>
<evidence type="ECO:0000256" key="1">
    <source>
        <dbReference type="SAM" id="MobiDB-lite"/>
    </source>
</evidence>
<dbReference type="Proteomes" id="UP000598217">
    <property type="component" value="Unassembled WGS sequence"/>
</dbReference>